<sequence length="119" mass="13355">MITPIAFDADNVIGMCVDGRIVAEDMDRIAAMVEEKLARHDKLRVYVEVPSFEGISIEGFFKDLQLGLRHWNRFEKEAVVSDEQWMHKLAPLGSHLVSGLEVKVFASKESIAAKAWVVA</sequence>
<dbReference type="Pfam" id="PF11964">
    <property type="entry name" value="SpoIIAA-like"/>
    <property type="match status" value="1"/>
</dbReference>
<gene>
    <name evidence="1" type="ORF">ABQJ56_15150</name>
</gene>
<evidence type="ECO:0000313" key="2">
    <source>
        <dbReference type="Proteomes" id="UP001556170"/>
    </source>
</evidence>
<name>A0ABV3QSG0_9GAMM</name>
<dbReference type="Proteomes" id="UP001556170">
    <property type="component" value="Unassembled WGS sequence"/>
</dbReference>
<dbReference type="Gene3D" id="3.40.50.10600">
    <property type="entry name" value="SpoIIaa-like domains"/>
    <property type="match status" value="1"/>
</dbReference>
<dbReference type="SUPFAM" id="SSF52091">
    <property type="entry name" value="SpoIIaa-like"/>
    <property type="match status" value="1"/>
</dbReference>
<dbReference type="InterPro" id="IPR021866">
    <property type="entry name" value="SpoIIAA-like"/>
</dbReference>
<dbReference type="RefSeq" id="WP_367845855.1">
    <property type="nucleotide sequence ID" value="NZ_JBFOHL010000015.1"/>
</dbReference>
<dbReference type="InterPro" id="IPR036513">
    <property type="entry name" value="STAS_dom_sf"/>
</dbReference>
<evidence type="ECO:0000313" key="1">
    <source>
        <dbReference type="EMBL" id="MEW9625565.1"/>
    </source>
</evidence>
<dbReference type="EMBL" id="JBFOHL010000015">
    <property type="protein sequence ID" value="MEW9625565.1"/>
    <property type="molecule type" value="Genomic_DNA"/>
</dbReference>
<protein>
    <submittedName>
        <fullName evidence="1">STAS/SEC14 domain-containing protein</fullName>
    </submittedName>
</protein>
<organism evidence="1 2">
    <name type="scientific">Rhodanobacter geophilus</name>
    <dbReference type="NCBI Taxonomy" id="3162488"/>
    <lineage>
        <taxon>Bacteria</taxon>
        <taxon>Pseudomonadati</taxon>
        <taxon>Pseudomonadota</taxon>
        <taxon>Gammaproteobacteria</taxon>
        <taxon>Lysobacterales</taxon>
        <taxon>Rhodanobacteraceae</taxon>
        <taxon>Rhodanobacter</taxon>
    </lineage>
</organism>
<reference evidence="1 2" key="1">
    <citation type="submission" date="2024-06" db="EMBL/GenBank/DDBJ databases">
        <authorList>
            <person name="Woo H."/>
        </authorList>
    </citation>
    <scope>NUCLEOTIDE SEQUENCE [LARGE SCALE GENOMIC DNA]</scope>
    <source>
        <strain evidence="1 2">S2-g</strain>
    </source>
</reference>
<comment type="caution">
    <text evidence="1">The sequence shown here is derived from an EMBL/GenBank/DDBJ whole genome shotgun (WGS) entry which is preliminary data.</text>
</comment>
<keyword evidence="2" id="KW-1185">Reference proteome</keyword>
<proteinExistence type="predicted"/>
<dbReference type="InterPro" id="IPR038396">
    <property type="entry name" value="SpoIIAA-like_sf"/>
</dbReference>
<accession>A0ABV3QSG0</accession>